<evidence type="ECO:0000259" key="2">
    <source>
        <dbReference type="Pfam" id="PF13472"/>
    </source>
</evidence>
<evidence type="ECO:0000313" key="3">
    <source>
        <dbReference type="EMBL" id="MBW3366274.1"/>
    </source>
</evidence>
<accession>A0ABS6XEA0</accession>
<comment type="caution">
    <text evidence="3">The sequence shown here is derived from an EMBL/GenBank/DDBJ whole genome shotgun (WGS) entry which is preliminary data.</text>
</comment>
<feature type="signal peptide" evidence="1">
    <location>
        <begin position="1"/>
        <end position="24"/>
    </location>
</feature>
<dbReference type="InterPro" id="IPR036514">
    <property type="entry name" value="SGNH_hydro_sf"/>
</dbReference>
<dbReference type="Pfam" id="PF13472">
    <property type="entry name" value="Lipase_GDSL_2"/>
    <property type="match status" value="1"/>
</dbReference>
<dbReference type="PANTHER" id="PTHR30383">
    <property type="entry name" value="THIOESTERASE 1/PROTEASE 1/LYSOPHOSPHOLIPASE L1"/>
    <property type="match status" value="1"/>
</dbReference>
<dbReference type="InterPro" id="IPR051532">
    <property type="entry name" value="Ester_Hydrolysis_Enzymes"/>
</dbReference>
<protein>
    <submittedName>
        <fullName evidence="3">Sialate O-acetylesterase</fullName>
    </submittedName>
</protein>
<feature type="domain" description="SGNH hydrolase-type esterase" evidence="2">
    <location>
        <begin position="77"/>
        <end position="238"/>
    </location>
</feature>
<evidence type="ECO:0000256" key="1">
    <source>
        <dbReference type="SAM" id="SignalP"/>
    </source>
</evidence>
<dbReference type="InterPro" id="IPR013830">
    <property type="entry name" value="SGNH_hydro"/>
</dbReference>
<dbReference type="Gene3D" id="3.40.50.1110">
    <property type="entry name" value="SGNH hydrolase"/>
    <property type="match status" value="1"/>
</dbReference>
<reference evidence="3 4" key="1">
    <citation type="submission" date="2021-07" db="EMBL/GenBank/DDBJ databases">
        <authorList>
            <person name="Kim M.K."/>
        </authorList>
    </citation>
    <scope>NUCLEOTIDE SEQUENCE [LARGE SCALE GENOMIC DNA]</scope>
    <source>
        <strain evidence="3 4">HLY7-15</strain>
    </source>
</reference>
<dbReference type="PANTHER" id="PTHR30383:SF5">
    <property type="entry name" value="SGNH HYDROLASE-TYPE ESTERASE DOMAIN-CONTAINING PROTEIN"/>
    <property type="match status" value="1"/>
</dbReference>
<dbReference type="EMBL" id="JAHWXQ010000004">
    <property type="protein sequence ID" value="MBW3366274.1"/>
    <property type="molecule type" value="Genomic_DNA"/>
</dbReference>
<keyword evidence="1" id="KW-0732">Signal</keyword>
<organism evidence="3 4">
    <name type="scientific">Pontibacter populi</name>
    <dbReference type="NCBI Taxonomy" id="890055"/>
    <lineage>
        <taxon>Bacteria</taxon>
        <taxon>Pseudomonadati</taxon>
        <taxon>Bacteroidota</taxon>
        <taxon>Cytophagia</taxon>
        <taxon>Cytophagales</taxon>
        <taxon>Hymenobacteraceae</taxon>
        <taxon>Pontibacter</taxon>
    </lineage>
</organism>
<name>A0ABS6XEA0_9BACT</name>
<gene>
    <name evidence="3" type="ORF">KYK27_14520</name>
</gene>
<keyword evidence="4" id="KW-1185">Reference proteome</keyword>
<dbReference type="RefSeq" id="WP_199110840.1">
    <property type="nucleotide sequence ID" value="NZ_JAHWXQ010000004.1"/>
</dbReference>
<sequence>MKLTTKLYLSTLSILSLLATSAIAQENPESEQGTGVMQVEGTKPGVAKYDSTYRPGTYQVQVDYFRKYKNSKKDIIFLGNSLTAHIDWSELLENKNVRNRGISSDITFGVLERLDEVIEGKPAKVFLLIGINDISRNVPEEVILANYRKIVRRIKAGSPKTKIYVQTLLPTNNTFDKFKKHYNKEAKTATVNNGIKQIALEEKVTLIDLHPNFADAEGKLKLPYTHDGLHLTIEGYKVWAEILKKYL</sequence>
<dbReference type="Proteomes" id="UP000774935">
    <property type="component" value="Unassembled WGS sequence"/>
</dbReference>
<evidence type="ECO:0000313" key="4">
    <source>
        <dbReference type="Proteomes" id="UP000774935"/>
    </source>
</evidence>
<feature type="chain" id="PRO_5045954355" evidence="1">
    <location>
        <begin position="25"/>
        <end position="247"/>
    </location>
</feature>
<proteinExistence type="predicted"/>
<dbReference type="SUPFAM" id="SSF52266">
    <property type="entry name" value="SGNH hydrolase"/>
    <property type="match status" value="1"/>
</dbReference>